<dbReference type="CDD" id="cd04301">
    <property type="entry name" value="NAT_SF"/>
    <property type="match status" value="1"/>
</dbReference>
<organism evidence="2 3">
    <name type="scientific">Clostridium thermosuccinogenes</name>
    <dbReference type="NCBI Taxonomy" id="84032"/>
    <lineage>
        <taxon>Bacteria</taxon>
        <taxon>Bacillati</taxon>
        <taxon>Bacillota</taxon>
        <taxon>Clostridia</taxon>
        <taxon>Eubacteriales</taxon>
        <taxon>Clostridiaceae</taxon>
        <taxon>Clostridium</taxon>
    </lineage>
</organism>
<dbReference type="OrthoDB" id="9783470at2"/>
<dbReference type="EMBL" id="NIOJ01000020">
    <property type="protein sequence ID" value="PNT99250.1"/>
    <property type="molecule type" value="Genomic_DNA"/>
</dbReference>
<feature type="domain" description="N-acetyltransferase" evidence="1">
    <location>
        <begin position="3"/>
        <end position="155"/>
    </location>
</feature>
<keyword evidence="3" id="KW-1185">Reference proteome</keyword>
<sequence length="155" mass="18073">MKEVFRIERVEDPEEKAKITSEVLLDLPDWFGIPESTKAYIDDSRRLPLWAAKKDKEVVGFITLAETSPETGELHCMGVKKAYHRKGIGTQLYLELEKYAKEKYKYLQVKTVEEGHYWEYDQTVAFYKSLGFSKLEVFPTLWDEANPCLIMIKAL</sequence>
<evidence type="ECO:0000313" key="3">
    <source>
        <dbReference type="Proteomes" id="UP000236151"/>
    </source>
</evidence>
<dbReference type="InterPro" id="IPR000182">
    <property type="entry name" value="GNAT_dom"/>
</dbReference>
<dbReference type="PROSITE" id="PS51186">
    <property type="entry name" value="GNAT"/>
    <property type="match status" value="1"/>
</dbReference>
<evidence type="ECO:0000259" key="1">
    <source>
        <dbReference type="PROSITE" id="PS51186"/>
    </source>
</evidence>
<evidence type="ECO:0000313" key="2">
    <source>
        <dbReference type="EMBL" id="PNT99250.1"/>
    </source>
</evidence>
<comment type="caution">
    <text evidence="2">The sequence shown here is derived from an EMBL/GenBank/DDBJ whole genome shotgun (WGS) entry which is preliminary data.</text>
</comment>
<dbReference type="AlphaFoldDB" id="A0A2K2EVT0"/>
<protein>
    <submittedName>
        <fullName evidence="2">GNAT family N-acetyltransferase</fullName>
    </submittedName>
</protein>
<reference evidence="3" key="1">
    <citation type="submission" date="2017-06" db="EMBL/GenBank/DDBJ databases">
        <title>Investigating the central metabolism of Clostridium thermosuccinogenes.</title>
        <authorList>
            <person name="Koendjbiharie J.G."/>
            <person name="Van Kranenburg R."/>
            <person name="Vriesendorp B."/>
        </authorList>
    </citation>
    <scope>NUCLEOTIDE SEQUENCE [LARGE SCALE GENOMIC DNA]</scope>
    <source>
        <strain evidence="3">DSM 5806</strain>
    </source>
</reference>
<dbReference type="GO" id="GO:0016747">
    <property type="term" value="F:acyltransferase activity, transferring groups other than amino-acyl groups"/>
    <property type="evidence" value="ECO:0007669"/>
    <property type="project" value="InterPro"/>
</dbReference>
<proteinExistence type="predicted"/>
<name>A0A2K2EVT0_9CLOT</name>
<dbReference type="KEGG" id="cthd:CDO33_01920"/>
<dbReference type="Proteomes" id="UP000236151">
    <property type="component" value="Unassembled WGS sequence"/>
</dbReference>
<dbReference type="Gene3D" id="3.40.630.30">
    <property type="match status" value="1"/>
</dbReference>
<keyword evidence="2" id="KW-0808">Transferase</keyword>
<dbReference type="Pfam" id="PF00583">
    <property type="entry name" value="Acetyltransf_1"/>
    <property type="match status" value="1"/>
</dbReference>
<accession>A0A2K2EVT0</accession>
<dbReference type="RefSeq" id="WP_103081435.1">
    <property type="nucleotide sequence ID" value="NZ_CP021850.1"/>
</dbReference>
<gene>
    <name evidence="2" type="ORF">CDQ84_09150</name>
</gene>
<dbReference type="InterPro" id="IPR016181">
    <property type="entry name" value="Acyl_CoA_acyltransferase"/>
</dbReference>
<dbReference type="SUPFAM" id="SSF55729">
    <property type="entry name" value="Acyl-CoA N-acyltransferases (Nat)"/>
    <property type="match status" value="1"/>
</dbReference>